<reference evidence="6 7" key="1">
    <citation type="submission" date="2014-04" db="EMBL/GenBank/DDBJ databases">
        <authorList>
            <consortium name="DOE Joint Genome Institute"/>
            <person name="Kuo A."/>
            <person name="Kohler A."/>
            <person name="Nagy L.G."/>
            <person name="Floudas D."/>
            <person name="Copeland A."/>
            <person name="Barry K.W."/>
            <person name="Cichocki N."/>
            <person name="Veneault-Fourrey C."/>
            <person name="LaButti K."/>
            <person name="Lindquist E.A."/>
            <person name="Lipzen A."/>
            <person name="Lundell T."/>
            <person name="Morin E."/>
            <person name="Murat C."/>
            <person name="Sun H."/>
            <person name="Tunlid A."/>
            <person name="Henrissat B."/>
            <person name="Grigoriev I.V."/>
            <person name="Hibbett D.S."/>
            <person name="Martin F."/>
            <person name="Nordberg H.P."/>
            <person name="Cantor M.N."/>
            <person name="Hua S.X."/>
        </authorList>
    </citation>
    <scope>NUCLEOTIDE SEQUENCE [LARGE SCALE GENOMIC DNA]</scope>
    <source>
        <strain evidence="6 7">Foug A</strain>
    </source>
</reference>
<organism evidence="6 7">
    <name type="scientific">Scleroderma citrinum Foug A</name>
    <dbReference type="NCBI Taxonomy" id="1036808"/>
    <lineage>
        <taxon>Eukaryota</taxon>
        <taxon>Fungi</taxon>
        <taxon>Dikarya</taxon>
        <taxon>Basidiomycota</taxon>
        <taxon>Agaricomycotina</taxon>
        <taxon>Agaricomycetes</taxon>
        <taxon>Agaricomycetidae</taxon>
        <taxon>Boletales</taxon>
        <taxon>Sclerodermatineae</taxon>
        <taxon>Sclerodermataceae</taxon>
        <taxon>Scleroderma</taxon>
    </lineage>
</organism>
<dbReference type="AlphaFoldDB" id="A0A0C3EDE5"/>
<dbReference type="HOGENOM" id="CLU_154777_1_0_1"/>
<comment type="similarity">
    <text evidence="4">Belongs to the complex I LYR family. SDHAF1 subfamily.</text>
</comment>
<dbReference type="PANTHER" id="PTHR13675">
    <property type="entry name" value="LYR MOTIF-CONTAINING PROTEIN 2"/>
    <property type="match status" value="1"/>
</dbReference>
<accession>A0A0C3EDE5</accession>
<protein>
    <recommendedName>
        <fullName evidence="5">Complex 1 LYR protein domain-containing protein</fullName>
    </recommendedName>
</protein>
<dbReference type="InterPro" id="IPR045295">
    <property type="entry name" value="Complex1_LYR_SDHAF1_LYRM8"/>
</dbReference>
<dbReference type="CDD" id="cd20268">
    <property type="entry name" value="Complex1_LYR_SDHAF1_LYRM8"/>
    <property type="match status" value="1"/>
</dbReference>
<dbReference type="InParanoid" id="A0A0C3EDE5"/>
<dbReference type="GO" id="GO:0034553">
    <property type="term" value="P:mitochondrial respiratory chain complex II assembly"/>
    <property type="evidence" value="ECO:0007669"/>
    <property type="project" value="InterPro"/>
</dbReference>
<dbReference type="GO" id="GO:0005759">
    <property type="term" value="C:mitochondrial matrix"/>
    <property type="evidence" value="ECO:0007669"/>
    <property type="project" value="UniProtKB-SubCell"/>
</dbReference>
<evidence type="ECO:0000256" key="2">
    <source>
        <dbReference type="ARBA" id="ARBA00023128"/>
    </source>
</evidence>
<evidence type="ECO:0000313" key="7">
    <source>
        <dbReference type="Proteomes" id="UP000053989"/>
    </source>
</evidence>
<dbReference type="PANTHER" id="PTHR13675:SF1">
    <property type="entry name" value="SUCCINATE DEHYDROGENASE ASSEMBLY FACTOR 1, MITOCHONDRIAL"/>
    <property type="match status" value="1"/>
</dbReference>
<dbReference type="OrthoDB" id="273010at2759"/>
<gene>
    <name evidence="6" type="ORF">SCLCIDRAFT_94791</name>
</gene>
<reference evidence="7" key="2">
    <citation type="submission" date="2015-01" db="EMBL/GenBank/DDBJ databases">
        <title>Evolutionary Origins and Diversification of the Mycorrhizal Mutualists.</title>
        <authorList>
            <consortium name="DOE Joint Genome Institute"/>
            <consortium name="Mycorrhizal Genomics Consortium"/>
            <person name="Kohler A."/>
            <person name="Kuo A."/>
            <person name="Nagy L.G."/>
            <person name="Floudas D."/>
            <person name="Copeland A."/>
            <person name="Barry K.W."/>
            <person name="Cichocki N."/>
            <person name="Veneault-Fourrey C."/>
            <person name="LaButti K."/>
            <person name="Lindquist E.A."/>
            <person name="Lipzen A."/>
            <person name="Lundell T."/>
            <person name="Morin E."/>
            <person name="Murat C."/>
            <person name="Riley R."/>
            <person name="Ohm R."/>
            <person name="Sun H."/>
            <person name="Tunlid A."/>
            <person name="Henrissat B."/>
            <person name="Grigoriev I.V."/>
            <person name="Hibbett D.S."/>
            <person name="Martin F."/>
        </authorList>
    </citation>
    <scope>NUCLEOTIDE SEQUENCE [LARGE SCALE GENOMIC DNA]</scope>
    <source>
        <strain evidence="7">Foug A</strain>
    </source>
</reference>
<dbReference type="EMBL" id="KN822020">
    <property type="protein sequence ID" value="KIM65941.1"/>
    <property type="molecule type" value="Genomic_DNA"/>
</dbReference>
<evidence type="ECO:0000256" key="4">
    <source>
        <dbReference type="ARBA" id="ARBA00025715"/>
    </source>
</evidence>
<evidence type="ECO:0000259" key="5">
    <source>
        <dbReference type="Pfam" id="PF05347"/>
    </source>
</evidence>
<sequence>MTRQSGLQKEVLALYRRALRLVRTKPPHTQAKFTLFIRYTFHTQASAVSPRNISAIEHLLRRGKRQVELYENASIKDCHISQAMKDWERCH</sequence>
<dbReference type="STRING" id="1036808.A0A0C3EDE5"/>
<feature type="domain" description="Complex 1 LYR protein" evidence="5">
    <location>
        <begin position="9"/>
        <end position="68"/>
    </location>
</feature>
<evidence type="ECO:0000313" key="6">
    <source>
        <dbReference type="EMBL" id="KIM65941.1"/>
    </source>
</evidence>
<name>A0A0C3EDE5_9AGAM</name>
<keyword evidence="2" id="KW-0496">Mitochondrion</keyword>
<feature type="non-terminal residue" evidence="6">
    <location>
        <position position="91"/>
    </location>
</feature>
<evidence type="ECO:0000256" key="3">
    <source>
        <dbReference type="ARBA" id="ARBA00023186"/>
    </source>
</evidence>
<dbReference type="FunCoup" id="A0A0C3EDE5">
    <property type="interactions" value="146"/>
</dbReference>
<evidence type="ECO:0000256" key="1">
    <source>
        <dbReference type="ARBA" id="ARBA00004305"/>
    </source>
</evidence>
<proteinExistence type="inferred from homology"/>
<dbReference type="Pfam" id="PF05347">
    <property type="entry name" value="Complex1_LYR"/>
    <property type="match status" value="1"/>
</dbReference>
<comment type="subcellular location">
    <subcellularLocation>
        <location evidence="1">Mitochondrion matrix</location>
    </subcellularLocation>
</comment>
<dbReference type="Proteomes" id="UP000053989">
    <property type="component" value="Unassembled WGS sequence"/>
</dbReference>
<keyword evidence="7" id="KW-1185">Reference proteome</keyword>
<keyword evidence="3" id="KW-0143">Chaperone</keyword>
<dbReference type="InterPro" id="IPR008011">
    <property type="entry name" value="Complex1_LYR_dom"/>
</dbReference>